<organism evidence="2 3">
    <name type="scientific">Streptomyces axinellae</name>
    <dbReference type="NCBI Taxonomy" id="552788"/>
    <lineage>
        <taxon>Bacteria</taxon>
        <taxon>Bacillati</taxon>
        <taxon>Actinomycetota</taxon>
        <taxon>Actinomycetes</taxon>
        <taxon>Kitasatosporales</taxon>
        <taxon>Streptomycetaceae</taxon>
        <taxon>Streptomyces</taxon>
    </lineage>
</organism>
<proteinExistence type="predicted"/>
<name>A0ABP6C0H1_9ACTN</name>
<feature type="region of interest" description="Disordered" evidence="1">
    <location>
        <begin position="58"/>
        <end position="90"/>
    </location>
</feature>
<keyword evidence="3" id="KW-1185">Reference proteome</keyword>
<accession>A0ABP6C0H1</accession>
<dbReference type="Proteomes" id="UP001501447">
    <property type="component" value="Unassembled WGS sequence"/>
</dbReference>
<evidence type="ECO:0000313" key="3">
    <source>
        <dbReference type="Proteomes" id="UP001501447"/>
    </source>
</evidence>
<dbReference type="EMBL" id="BAAARJ010000002">
    <property type="protein sequence ID" value="GAA2596139.1"/>
    <property type="molecule type" value="Genomic_DNA"/>
</dbReference>
<reference evidence="3" key="1">
    <citation type="journal article" date="2019" name="Int. J. Syst. Evol. Microbiol.">
        <title>The Global Catalogue of Microorganisms (GCM) 10K type strain sequencing project: providing services to taxonomists for standard genome sequencing and annotation.</title>
        <authorList>
            <consortium name="The Broad Institute Genomics Platform"/>
            <consortium name="The Broad Institute Genome Sequencing Center for Infectious Disease"/>
            <person name="Wu L."/>
            <person name="Ma J."/>
        </authorList>
    </citation>
    <scope>NUCLEOTIDE SEQUENCE [LARGE SCALE GENOMIC DNA]</scope>
    <source>
        <strain evidence="3">JCM 16373</strain>
    </source>
</reference>
<protein>
    <submittedName>
        <fullName evidence="2">Uncharacterized protein</fullName>
    </submittedName>
</protein>
<sequence>MKRARTPVARHDTCQVCGRSRSARPGPARSGAGWGAAWGAAWDGGPHVVGMRAREGLPVAVAPPPRPGPAPGAGRPRAPGIRPRALRARSVSARPRLRPWLVPAAPLPSPRPARPLPRLLPVPRAGVASGAAHVYPYKDCQ</sequence>
<evidence type="ECO:0000256" key="1">
    <source>
        <dbReference type="SAM" id="MobiDB-lite"/>
    </source>
</evidence>
<evidence type="ECO:0000313" key="2">
    <source>
        <dbReference type="EMBL" id="GAA2596139.1"/>
    </source>
</evidence>
<feature type="compositionally biased region" description="Low complexity" evidence="1">
    <location>
        <begin position="72"/>
        <end position="83"/>
    </location>
</feature>
<gene>
    <name evidence="2" type="ORF">GCM10009863_06810</name>
</gene>
<comment type="caution">
    <text evidence="2">The sequence shown here is derived from an EMBL/GenBank/DDBJ whole genome shotgun (WGS) entry which is preliminary data.</text>
</comment>
<feature type="compositionally biased region" description="Pro residues" evidence="1">
    <location>
        <begin position="61"/>
        <end position="70"/>
    </location>
</feature>
<feature type="region of interest" description="Disordered" evidence="1">
    <location>
        <begin position="18"/>
        <end position="37"/>
    </location>
</feature>